<gene>
    <name evidence="2" type="ORF">QE152_g36975</name>
</gene>
<dbReference type="AlphaFoldDB" id="A0AAW1IBN1"/>
<evidence type="ECO:0000259" key="1">
    <source>
        <dbReference type="Pfam" id="PF15998"/>
    </source>
</evidence>
<dbReference type="EMBL" id="JASPKY010000686">
    <property type="protein sequence ID" value="KAK9686736.1"/>
    <property type="molecule type" value="Genomic_DNA"/>
</dbReference>
<dbReference type="Proteomes" id="UP001458880">
    <property type="component" value="Unassembled WGS sequence"/>
</dbReference>
<feature type="domain" description="DUF4773" evidence="1">
    <location>
        <begin position="81"/>
        <end position="189"/>
    </location>
</feature>
<keyword evidence="3" id="KW-1185">Reference proteome</keyword>
<sequence>MNVLLELIIHLTLNIQLVILYEADIGIGKFVLLELIIHLTLNIQLVILYEADIGIGNDSMVSDKTNIGYFMINKRNEASMCKCAGPSCTCCVDVHLGISQKQACVILTVSLKDYAINLQFKVDGRVVSKVLTINVLNMKYCAPLTTITYCFYVPKYVWLIDGINICPELVEKSSFFTLAIHKLRCLKFADGLFSVGHKLCEH</sequence>
<protein>
    <recommendedName>
        <fullName evidence="1">DUF4773 domain-containing protein</fullName>
    </recommendedName>
</protein>
<proteinExistence type="predicted"/>
<dbReference type="Pfam" id="PF15998">
    <property type="entry name" value="DUF4773"/>
    <property type="match status" value="1"/>
</dbReference>
<comment type="caution">
    <text evidence="2">The sequence shown here is derived from an EMBL/GenBank/DDBJ whole genome shotgun (WGS) entry which is preliminary data.</text>
</comment>
<name>A0AAW1IBN1_POPJA</name>
<reference evidence="2 3" key="1">
    <citation type="journal article" date="2024" name="BMC Genomics">
        <title>De novo assembly and annotation of Popillia japonica's genome with initial clues to its potential as an invasive pest.</title>
        <authorList>
            <person name="Cucini C."/>
            <person name="Boschi S."/>
            <person name="Funari R."/>
            <person name="Cardaioli E."/>
            <person name="Iannotti N."/>
            <person name="Marturano G."/>
            <person name="Paoli F."/>
            <person name="Bruttini M."/>
            <person name="Carapelli A."/>
            <person name="Frati F."/>
            <person name="Nardi F."/>
        </authorList>
    </citation>
    <scope>NUCLEOTIDE SEQUENCE [LARGE SCALE GENOMIC DNA]</scope>
    <source>
        <strain evidence="2">DMR45628</strain>
    </source>
</reference>
<evidence type="ECO:0000313" key="3">
    <source>
        <dbReference type="Proteomes" id="UP001458880"/>
    </source>
</evidence>
<evidence type="ECO:0000313" key="2">
    <source>
        <dbReference type="EMBL" id="KAK9686736.1"/>
    </source>
</evidence>
<accession>A0AAW1IBN1</accession>
<organism evidence="2 3">
    <name type="scientific">Popillia japonica</name>
    <name type="common">Japanese beetle</name>
    <dbReference type="NCBI Taxonomy" id="7064"/>
    <lineage>
        <taxon>Eukaryota</taxon>
        <taxon>Metazoa</taxon>
        <taxon>Ecdysozoa</taxon>
        <taxon>Arthropoda</taxon>
        <taxon>Hexapoda</taxon>
        <taxon>Insecta</taxon>
        <taxon>Pterygota</taxon>
        <taxon>Neoptera</taxon>
        <taxon>Endopterygota</taxon>
        <taxon>Coleoptera</taxon>
        <taxon>Polyphaga</taxon>
        <taxon>Scarabaeiformia</taxon>
        <taxon>Scarabaeidae</taxon>
        <taxon>Rutelinae</taxon>
        <taxon>Popillia</taxon>
    </lineage>
</organism>
<dbReference type="InterPro" id="IPR031941">
    <property type="entry name" value="DUF4773"/>
</dbReference>